<keyword evidence="2" id="KW-0472">Membrane</keyword>
<feature type="transmembrane region" description="Helical" evidence="2">
    <location>
        <begin position="12"/>
        <end position="31"/>
    </location>
</feature>
<name>A0A401UJI9_9CLOT</name>
<evidence type="ECO:0000256" key="2">
    <source>
        <dbReference type="SAM" id="Phobius"/>
    </source>
</evidence>
<reference evidence="3 4" key="1">
    <citation type="submission" date="2018-11" db="EMBL/GenBank/DDBJ databases">
        <title>Genome sequencing and assembly of Clostridium tagluense strain A121.</title>
        <authorList>
            <person name="Murakami T."/>
            <person name="Segawa T."/>
            <person name="Shcherbakova V.A."/>
            <person name="Mori H."/>
            <person name="Yoshimura Y."/>
        </authorList>
    </citation>
    <scope>NUCLEOTIDE SEQUENCE [LARGE SCALE GENOMIC DNA]</scope>
    <source>
        <strain evidence="3 4">A121</strain>
    </source>
</reference>
<comment type="caution">
    <text evidence="3">The sequence shown here is derived from an EMBL/GenBank/DDBJ whole genome shotgun (WGS) entry which is preliminary data.</text>
</comment>
<feature type="coiled-coil region" evidence="1">
    <location>
        <begin position="213"/>
        <end position="300"/>
    </location>
</feature>
<dbReference type="RefSeq" id="WP_124999400.1">
    <property type="nucleotide sequence ID" value="NZ_BHYK01000006.1"/>
</dbReference>
<keyword evidence="2" id="KW-1133">Transmembrane helix</keyword>
<evidence type="ECO:0000256" key="1">
    <source>
        <dbReference type="SAM" id="Coils"/>
    </source>
</evidence>
<protein>
    <submittedName>
        <fullName evidence="3">Uncharacterized protein</fullName>
    </submittedName>
</protein>
<evidence type="ECO:0000313" key="4">
    <source>
        <dbReference type="Proteomes" id="UP000287872"/>
    </source>
</evidence>
<proteinExistence type="predicted"/>
<accession>A0A401UJI9</accession>
<dbReference type="OrthoDB" id="1894053at2"/>
<dbReference type="Proteomes" id="UP000287872">
    <property type="component" value="Unassembled WGS sequence"/>
</dbReference>
<keyword evidence="4" id="KW-1185">Reference proteome</keyword>
<evidence type="ECO:0000313" key="3">
    <source>
        <dbReference type="EMBL" id="GCD09714.1"/>
    </source>
</evidence>
<organism evidence="3 4">
    <name type="scientific">Clostridium tagluense</name>
    <dbReference type="NCBI Taxonomy" id="360422"/>
    <lineage>
        <taxon>Bacteria</taxon>
        <taxon>Bacillati</taxon>
        <taxon>Bacillota</taxon>
        <taxon>Clostridia</taxon>
        <taxon>Eubacteriales</taxon>
        <taxon>Clostridiaceae</taxon>
        <taxon>Clostridium</taxon>
    </lineage>
</organism>
<keyword evidence="2" id="KW-0812">Transmembrane</keyword>
<dbReference type="EMBL" id="BHYK01000006">
    <property type="protein sequence ID" value="GCD09714.1"/>
    <property type="molecule type" value="Genomic_DNA"/>
</dbReference>
<gene>
    <name evidence="3" type="ORF">Ctaglu_13370</name>
</gene>
<sequence length="397" mass="43965">MHTTKKLRKNKLIWAVITLVGVLAIFSYLILYNGGVVLKKTTSTEAIDKLKNVQVKGGQFELTQKNIDELSSLYFAKPISKGNVTLTGVSIQIYNDEILIKAPITYKKLDLLLSSKGKIDFSNGEITYTADNFKIGKLTLPKKLVMSQILKLKNERIYVEDNLIKINPSIIPFKINSLKIKDNKILAVALTQGKKTSFADLNKMSEKEIDKQLASVKEKIQSATALMNAAEKAKAKEIQGIIEEVKGKSIEEKKKAISDTISELNEAINKTTDGAKKKELEKIKAEAKMVENAAAEKEKISQRQNQVRRGALIKAAEDLNGAYSQVETSKEKQIISTMQSTMDKMASDPSYNSSSEQAYVKSMYSALNAGSKNKVKYALASNVEGSNLQLLRDIFGV</sequence>
<keyword evidence="1" id="KW-0175">Coiled coil</keyword>
<dbReference type="AlphaFoldDB" id="A0A401UJI9"/>